<feature type="transmembrane region" description="Helical" evidence="6">
    <location>
        <begin position="210"/>
        <end position="228"/>
    </location>
</feature>
<name>A0AAW4YQQ6_9GAMM</name>
<evidence type="ECO:0000256" key="1">
    <source>
        <dbReference type="ARBA" id="ARBA00004651"/>
    </source>
</evidence>
<feature type="transmembrane region" description="Helical" evidence="6">
    <location>
        <begin position="46"/>
        <end position="64"/>
    </location>
</feature>
<protein>
    <submittedName>
        <fullName evidence="8">MFS transporter</fullName>
    </submittedName>
</protein>
<keyword evidence="2" id="KW-1003">Cell membrane</keyword>
<feature type="transmembrane region" description="Helical" evidence="6">
    <location>
        <begin position="162"/>
        <end position="180"/>
    </location>
</feature>
<dbReference type="InterPro" id="IPR036259">
    <property type="entry name" value="MFS_trans_sf"/>
</dbReference>
<accession>A0AAW4YQQ6</accession>
<comment type="subcellular location">
    <subcellularLocation>
        <location evidence="1">Cell membrane</location>
        <topology evidence="1">Multi-pass membrane protein</topology>
    </subcellularLocation>
</comment>
<evidence type="ECO:0000256" key="2">
    <source>
        <dbReference type="ARBA" id="ARBA00022475"/>
    </source>
</evidence>
<sequence>MERTVISRRVLLLTAAIAVIGANSLALSPIAATVAASFPGRNAADVVTAAALYGLATACSALLLASLSDRIGAERALTRALLVLSASLGAAALSPALWTLIVAQALAGLAAGVALPAIYTLTAQVAEKGRESQTLSFVLTGWTLSLVVGVGLAALLADLLHWRAVFSLLALAAVGLALGISRCHDWGMRTIGEAPSSTLKALRIPGIDSLLLNVAAYMTAFYGLYTYLGPHLGEVLQLPTSFAGLAIAVYGLGFGAAAPLGRLVDRYGANAAAGTTFAGLMLVYLGLMAAAALPLVMLALCLAWGVANHLGLNLLMRQLAEIDPVQRGAIMGLYSAITYLCVFVGALLYRPIFTHFGFAACAWASAMLVLPALGWALGQWRRKQAELRCHSEHDKSAKEV</sequence>
<comment type="caution">
    <text evidence="8">The sequence shown here is derived from an EMBL/GenBank/DDBJ whole genome shotgun (WGS) entry which is preliminary data.</text>
</comment>
<proteinExistence type="predicted"/>
<reference evidence="8" key="2">
    <citation type="journal article" date="2021" name="Front. Microbiol.">
        <title>Aerobic Denitrification and Heterotrophic Sulfur Oxidation in the Genus Halomonas Revealed by Six Novel Species Characterizations and Genome-Based Analysis.</title>
        <authorList>
            <person name="Wang L."/>
            <person name="Shao Z."/>
        </authorList>
    </citation>
    <scope>NUCLEOTIDE SEQUENCE</scope>
    <source>
        <strain evidence="8">MCCC 1A05776</strain>
    </source>
</reference>
<dbReference type="Gene3D" id="1.20.1250.20">
    <property type="entry name" value="MFS general substrate transporter like domains"/>
    <property type="match status" value="1"/>
</dbReference>
<keyword evidence="3 6" id="KW-0812">Transmembrane</keyword>
<dbReference type="PROSITE" id="PS50850">
    <property type="entry name" value="MFS"/>
    <property type="match status" value="1"/>
</dbReference>
<dbReference type="InterPro" id="IPR011701">
    <property type="entry name" value="MFS"/>
</dbReference>
<dbReference type="Proteomes" id="UP001320178">
    <property type="component" value="Unassembled WGS sequence"/>
</dbReference>
<evidence type="ECO:0000259" key="7">
    <source>
        <dbReference type="PROSITE" id="PS50850"/>
    </source>
</evidence>
<dbReference type="EMBL" id="JABFTS010000001">
    <property type="protein sequence ID" value="MCE8050327.1"/>
    <property type="molecule type" value="Genomic_DNA"/>
</dbReference>
<evidence type="ECO:0000313" key="8">
    <source>
        <dbReference type="EMBL" id="MCE8050327.1"/>
    </source>
</evidence>
<feature type="transmembrane region" description="Helical" evidence="6">
    <location>
        <begin position="328"/>
        <end position="349"/>
    </location>
</feature>
<dbReference type="AlphaFoldDB" id="A0AAW4YQQ6"/>
<feature type="transmembrane region" description="Helical" evidence="6">
    <location>
        <begin position="76"/>
        <end position="94"/>
    </location>
</feature>
<evidence type="ECO:0000256" key="4">
    <source>
        <dbReference type="ARBA" id="ARBA00022989"/>
    </source>
</evidence>
<feature type="transmembrane region" description="Helical" evidence="6">
    <location>
        <begin position="355"/>
        <end position="378"/>
    </location>
</feature>
<feature type="transmembrane region" description="Helical" evidence="6">
    <location>
        <begin position="100"/>
        <end position="122"/>
    </location>
</feature>
<dbReference type="InterPro" id="IPR020846">
    <property type="entry name" value="MFS_dom"/>
</dbReference>
<feature type="transmembrane region" description="Helical" evidence="6">
    <location>
        <begin position="293"/>
        <end position="316"/>
    </location>
</feature>
<reference evidence="8" key="1">
    <citation type="submission" date="2020-05" db="EMBL/GenBank/DDBJ databases">
        <authorList>
            <person name="Wang L."/>
            <person name="Shao Z."/>
        </authorList>
    </citation>
    <scope>NUCLEOTIDE SEQUENCE</scope>
    <source>
        <strain evidence="8">MCCC 1A05776</strain>
    </source>
</reference>
<dbReference type="Pfam" id="PF07690">
    <property type="entry name" value="MFS_1"/>
    <property type="match status" value="1"/>
</dbReference>
<keyword evidence="5 6" id="KW-0472">Membrane</keyword>
<dbReference type="PANTHER" id="PTHR43124:SF3">
    <property type="entry name" value="CHLORAMPHENICOL EFFLUX PUMP RV0191"/>
    <property type="match status" value="1"/>
</dbReference>
<dbReference type="SUPFAM" id="SSF103473">
    <property type="entry name" value="MFS general substrate transporter"/>
    <property type="match status" value="1"/>
</dbReference>
<evidence type="ECO:0000313" key="9">
    <source>
        <dbReference type="Proteomes" id="UP001320178"/>
    </source>
</evidence>
<feature type="transmembrane region" description="Helical" evidence="6">
    <location>
        <begin position="134"/>
        <end position="156"/>
    </location>
</feature>
<evidence type="ECO:0000256" key="3">
    <source>
        <dbReference type="ARBA" id="ARBA00022692"/>
    </source>
</evidence>
<feature type="domain" description="Major facilitator superfamily (MFS) profile" evidence="7">
    <location>
        <begin position="1"/>
        <end position="383"/>
    </location>
</feature>
<keyword evidence="4 6" id="KW-1133">Transmembrane helix</keyword>
<evidence type="ECO:0000256" key="5">
    <source>
        <dbReference type="ARBA" id="ARBA00023136"/>
    </source>
</evidence>
<evidence type="ECO:0000256" key="6">
    <source>
        <dbReference type="SAM" id="Phobius"/>
    </source>
</evidence>
<dbReference type="GO" id="GO:0005886">
    <property type="term" value="C:plasma membrane"/>
    <property type="evidence" value="ECO:0007669"/>
    <property type="project" value="UniProtKB-SubCell"/>
</dbReference>
<dbReference type="PANTHER" id="PTHR43124">
    <property type="entry name" value="PURINE EFFLUX PUMP PBUE"/>
    <property type="match status" value="1"/>
</dbReference>
<organism evidence="8 9">
    <name type="scientific">Billgrantia desiderata</name>
    <dbReference type="NCBI Taxonomy" id="52021"/>
    <lineage>
        <taxon>Bacteria</taxon>
        <taxon>Pseudomonadati</taxon>
        <taxon>Pseudomonadota</taxon>
        <taxon>Gammaproteobacteria</taxon>
        <taxon>Oceanospirillales</taxon>
        <taxon>Halomonadaceae</taxon>
        <taxon>Billgrantia</taxon>
    </lineage>
</organism>
<feature type="transmembrane region" description="Helical" evidence="6">
    <location>
        <begin position="240"/>
        <end position="260"/>
    </location>
</feature>
<gene>
    <name evidence="8" type="ORF">HOP61_03345</name>
</gene>
<dbReference type="GO" id="GO:0022857">
    <property type="term" value="F:transmembrane transporter activity"/>
    <property type="evidence" value="ECO:0007669"/>
    <property type="project" value="InterPro"/>
</dbReference>
<dbReference type="InterPro" id="IPR050189">
    <property type="entry name" value="MFS_Efflux_Transporters"/>
</dbReference>